<proteinExistence type="predicted"/>
<organism evidence="1 2">
    <name type="scientific">Vermiconidia calcicola</name>
    <dbReference type="NCBI Taxonomy" id="1690605"/>
    <lineage>
        <taxon>Eukaryota</taxon>
        <taxon>Fungi</taxon>
        <taxon>Dikarya</taxon>
        <taxon>Ascomycota</taxon>
        <taxon>Pezizomycotina</taxon>
        <taxon>Dothideomycetes</taxon>
        <taxon>Dothideomycetidae</taxon>
        <taxon>Mycosphaerellales</taxon>
        <taxon>Extremaceae</taxon>
        <taxon>Vermiconidia</taxon>
    </lineage>
</organism>
<sequence>MEALSALSLAAAVVQTVEFGFKVLSKGNELYKSADGVLDNNAFLKVVVKDLKTLLSRITSSSTPASPAFDHFRDESLKVANELLASLDKLKVKGRVSRWKSLRKALKAVAGKEKITKWTTDLNMLRNEFNTHELELRQQRNPQIVIDALQHGHDFFEGVLLRHAKAIQDSNAAEHEQTRATLSKTHSETLDQVQQGSDTTQRTTVIEADRTRDLITVRFGDSRAQSSSDHDITRTSITSVHDATRAQVIDSINGQVVATEGVLADDQRRTVDFLEAELLCTTLENEVRLHREQEHTREAICEASIVQAAGIRNAIGSVRGSGPKHSTFERSPPMSSAAVSPSQRRIYGSHTPQVHSLGPPLESRYSLGTRSTPSQTSGGRYRALPSRPGWDESSRAWDTLALSPPPESPYSLGGRSTLSQSSGGHYRTSPGRPGRDESSRAWDTRSELNYHHREHVPVENRPHACPHCEKRFFYPESLRAHMQKVHTDIPNEQSGNYPITNDNSSKPKTEKELENAWMSPSRSKLRDPEPGFEWYPRRPEGDWVSRPKRQQEDSDDSSSWILSRPTQLSSIRDSSNASKRPKLRHSIVEDDPSDETAHPVLGRRIEDFGTQTLYRRRLSVRRDRELRRYERSVARIPIRRKTYNIPFPETYSIQFPRDAASSSAHSNSKSSK</sequence>
<dbReference type="EMBL" id="JAUTXU010000179">
    <property type="protein sequence ID" value="KAK3700919.1"/>
    <property type="molecule type" value="Genomic_DNA"/>
</dbReference>
<keyword evidence="2" id="KW-1185">Reference proteome</keyword>
<reference evidence="1" key="1">
    <citation type="submission" date="2023-07" db="EMBL/GenBank/DDBJ databases">
        <title>Black Yeasts Isolated from many extreme environments.</title>
        <authorList>
            <person name="Coleine C."/>
            <person name="Stajich J.E."/>
            <person name="Selbmann L."/>
        </authorList>
    </citation>
    <scope>NUCLEOTIDE SEQUENCE</scope>
    <source>
        <strain evidence="1">CCFEE 5714</strain>
    </source>
</reference>
<evidence type="ECO:0000313" key="1">
    <source>
        <dbReference type="EMBL" id="KAK3700919.1"/>
    </source>
</evidence>
<protein>
    <submittedName>
        <fullName evidence="1">Uncharacterized protein</fullName>
    </submittedName>
</protein>
<accession>A0ACC3MPV4</accession>
<gene>
    <name evidence="1" type="ORF">LTR37_015722</name>
</gene>
<evidence type="ECO:0000313" key="2">
    <source>
        <dbReference type="Proteomes" id="UP001281147"/>
    </source>
</evidence>
<name>A0ACC3MPV4_9PEZI</name>
<comment type="caution">
    <text evidence="1">The sequence shown here is derived from an EMBL/GenBank/DDBJ whole genome shotgun (WGS) entry which is preliminary data.</text>
</comment>
<dbReference type="Proteomes" id="UP001281147">
    <property type="component" value="Unassembled WGS sequence"/>
</dbReference>